<reference evidence="11 12" key="1">
    <citation type="journal article" date="2014" name="Genome Biol. Evol.">
        <title>The genome of the myxosporean Thelohanellus kitauei shows adaptations to nutrient acquisition within its fish host.</title>
        <authorList>
            <person name="Yang Y."/>
            <person name="Xiong J."/>
            <person name="Zhou Z."/>
            <person name="Huo F."/>
            <person name="Miao W."/>
            <person name="Ran C."/>
            <person name="Liu Y."/>
            <person name="Zhang J."/>
            <person name="Feng J."/>
            <person name="Wang M."/>
            <person name="Wang M."/>
            <person name="Wang L."/>
            <person name="Yao B."/>
        </authorList>
    </citation>
    <scope>NUCLEOTIDE SEQUENCE [LARGE SCALE GENOMIC DNA]</scope>
    <source>
        <strain evidence="11">Wuqing</strain>
    </source>
</reference>
<sequence>MAITSFKHGKNNFYDLEYFPSTIKISRRFRAGPFPLNDSLIDSMVLHVKSVFDRKCHYKTELVVFVISDPKTFELREHIRRIYGKDSQYFSGFTRSKSIKEYCLLFSVGYTSDLKLNQKLDWEAYTKGDVIRVPLIESYHEIAHKIILTLFLLNKINGSFQYILKVDDDAFIKMDKLMPYVRKLTEKQVLVGYRITIVPRVKDPKHRWNVSDLEYSRDVYEP</sequence>
<dbReference type="EMBL" id="JWZT01004047">
    <property type="protein sequence ID" value="KII64991.1"/>
    <property type="molecule type" value="Genomic_DNA"/>
</dbReference>
<dbReference type="Pfam" id="PF01762">
    <property type="entry name" value="Galactosyl_T"/>
    <property type="match status" value="1"/>
</dbReference>
<evidence type="ECO:0000256" key="1">
    <source>
        <dbReference type="ARBA" id="ARBA00004323"/>
    </source>
</evidence>
<evidence type="ECO:0000256" key="5">
    <source>
        <dbReference type="ARBA" id="ARBA00022692"/>
    </source>
</evidence>
<evidence type="ECO:0000256" key="8">
    <source>
        <dbReference type="ARBA" id="ARBA00023034"/>
    </source>
</evidence>
<dbReference type="PANTHER" id="PTHR11214">
    <property type="entry name" value="BETA-1,3-N-ACETYLGLUCOSAMINYLTRANSFERASE"/>
    <property type="match status" value="1"/>
</dbReference>
<dbReference type="Gene3D" id="3.90.550.50">
    <property type="match status" value="1"/>
</dbReference>
<dbReference type="PANTHER" id="PTHR11214:SF3">
    <property type="entry name" value="BETA-1,3-GALACTOSYLTRANSFERASE 6"/>
    <property type="match status" value="1"/>
</dbReference>
<comment type="caution">
    <text evidence="11">The sequence shown here is derived from an EMBL/GenBank/DDBJ whole genome shotgun (WGS) entry which is preliminary data.</text>
</comment>
<dbReference type="GO" id="GO:0006493">
    <property type="term" value="P:protein O-linked glycosylation"/>
    <property type="evidence" value="ECO:0007669"/>
    <property type="project" value="TreeGrafter"/>
</dbReference>
<gene>
    <name evidence="11" type="ORF">RF11_05967</name>
</gene>
<dbReference type="OrthoDB" id="2139606at2759"/>
<accession>A0A0C2MCW4</accession>
<comment type="subcellular location">
    <subcellularLocation>
        <location evidence="1 10">Golgi apparatus membrane</location>
        <topology evidence="1 10">Single-pass type II membrane protein</topology>
    </subcellularLocation>
</comment>
<dbReference type="Proteomes" id="UP000031668">
    <property type="component" value="Unassembled WGS sequence"/>
</dbReference>
<dbReference type="EC" id="2.4.1.-" evidence="10"/>
<keyword evidence="8 10" id="KW-0333">Golgi apparatus</keyword>
<dbReference type="GO" id="GO:0000139">
    <property type="term" value="C:Golgi membrane"/>
    <property type="evidence" value="ECO:0007669"/>
    <property type="project" value="UniProtKB-SubCell"/>
</dbReference>
<evidence type="ECO:0000256" key="3">
    <source>
        <dbReference type="ARBA" id="ARBA00022676"/>
    </source>
</evidence>
<keyword evidence="5" id="KW-0812">Transmembrane</keyword>
<evidence type="ECO:0000256" key="6">
    <source>
        <dbReference type="ARBA" id="ARBA00022968"/>
    </source>
</evidence>
<comment type="similarity">
    <text evidence="2 10">Belongs to the glycosyltransferase 31 family.</text>
</comment>
<keyword evidence="9" id="KW-0472">Membrane</keyword>
<evidence type="ECO:0000256" key="7">
    <source>
        <dbReference type="ARBA" id="ARBA00022989"/>
    </source>
</evidence>
<evidence type="ECO:0000256" key="2">
    <source>
        <dbReference type="ARBA" id="ARBA00008661"/>
    </source>
</evidence>
<name>A0A0C2MCW4_THEKT</name>
<evidence type="ECO:0000313" key="11">
    <source>
        <dbReference type="EMBL" id="KII64991.1"/>
    </source>
</evidence>
<dbReference type="GO" id="GO:0016758">
    <property type="term" value="F:hexosyltransferase activity"/>
    <property type="evidence" value="ECO:0007669"/>
    <property type="project" value="InterPro"/>
</dbReference>
<keyword evidence="3 10" id="KW-0328">Glycosyltransferase</keyword>
<evidence type="ECO:0000256" key="10">
    <source>
        <dbReference type="RuleBase" id="RU363063"/>
    </source>
</evidence>
<evidence type="ECO:0000256" key="4">
    <source>
        <dbReference type="ARBA" id="ARBA00022679"/>
    </source>
</evidence>
<evidence type="ECO:0000313" key="12">
    <source>
        <dbReference type="Proteomes" id="UP000031668"/>
    </source>
</evidence>
<protein>
    <recommendedName>
        <fullName evidence="10">Hexosyltransferase</fullName>
        <ecNumber evidence="10">2.4.1.-</ecNumber>
    </recommendedName>
</protein>
<evidence type="ECO:0000256" key="9">
    <source>
        <dbReference type="ARBA" id="ARBA00023136"/>
    </source>
</evidence>
<keyword evidence="12" id="KW-1185">Reference proteome</keyword>
<keyword evidence="7" id="KW-1133">Transmembrane helix</keyword>
<keyword evidence="6" id="KW-0735">Signal-anchor</keyword>
<dbReference type="InterPro" id="IPR002659">
    <property type="entry name" value="Glyco_trans_31"/>
</dbReference>
<proteinExistence type="inferred from homology"/>
<dbReference type="AlphaFoldDB" id="A0A0C2MCW4"/>
<organism evidence="11 12">
    <name type="scientific">Thelohanellus kitauei</name>
    <name type="common">Myxosporean</name>
    <dbReference type="NCBI Taxonomy" id="669202"/>
    <lineage>
        <taxon>Eukaryota</taxon>
        <taxon>Metazoa</taxon>
        <taxon>Cnidaria</taxon>
        <taxon>Myxozoa</taxon>
        <taxon>Myxosporea</taxon>
        <taxon>Bivalvulida</taxon>
        <taxon>Platysporina</taxon>
        <taxon>Myxobolidae</taxon>
        <taxon>Thelohanellus</taxon>
    </lineage>
</organism>
<keyword evidence="4 11" id="KW-0808">Transferase</keyword>